<keyword evidence="2" id="KW-1185">Reference proteome</keyword>
<accession>A0A9Y2I7C4</accession>
<dbReference type="CDD" id="cd07812">
    <property type="entry name" value="SRPBCC"/>
    <property type="match status" value="1"/>
</dbReference>
<dbReference type="SUPFAM" id="SSF55961">
    <property type="entry name" value="Bet v1-like"/>
    <property type="match status" value="1"/>
</dbReference>
<sequence length="153" mass="16275">MIEVTRVVDAPPSAVFAVLADGWMYSGWVVGSSHIRDVDAAWPAVGARLHHSVGVWPLQLEDTTVVLAVSSGESLRLEAQGWPFGTADVEVTLTADGGSGGGTLVRMRERALRGPGKLLPEALQALVLRPRNRESLARLAALAEGRARKTVES</sequence>
<proteinExistence type="predicted"/>
<dbReference type="RefSeq" id="WP_285965932.1">
    <property type="nucleotide sequence ID" value="NZ_CP127294.1"/>
</dbReference>
<gene>
    <name evidence="1" type="ORF">QRX50_26825</name>
</gene>
<evidence type="ECO:0000313" key="1">
    <source>
        <dbReference type="EMBL" id="WIX75155.1"/>
    </source>
</evidence>
<dbReference type="Gene3D" id="3.30.530.20">
    <property type="match status" value="1"/>
</dbReference>
<evidence type="ECO:0000313" key="2">
    <source>
        <dbReference type="Proteomes" id="UP001236014"/>
    </source>
</evidence>
<reference evidence="1 2" key="1">
    <citation type="submission" date="2023-06" db="EMBL/GenBank/DDBJ databases">
        <authorList>
            <person name="Oyuntsetseg B."/>
            <person name="Kim S.B."/>
        </authorList>
    </citation>
    <scope>NUCLEOTIDE SEQUENCE [LARGE SCALE GENOMIC DNA]</scope>
    <source>
        <strain evidence="1 2">2-15</strain>
    </source>
</reference>
<dbReference type="EMBL" id="CP127294">
    <property type="protein sequence ID" value="WIX75155.1"/>
    <property type="molecule type" value="Genomic_DNA"/>
</dbReference>
<dbReference type="InterPro" id="IPR019587">
    <property type="entry name" value="Polyketide_cyclase/dehydratase"/>
</dbReference>
<dbReference type="KEGG" id="acab:QRX50_26825"/>
<protein>
    <submittedName>
        <fullName evidence="1">SRPBCC family protein</fullName>
    </submittedName>
</protein>
<dbReference type="Pfam" id="PF10604">
    <property type="entry name" value="Polyketide_cyc2"/>
    <property type="match status" value="1"/>
</dbReference>
<dbReference type="InterPro" id="IPR023393">
    <property type="entry name" value="START-like_dom_sf"/>
</dbReference>
<organism evidence="1 2">
    <name type="scientific">Amycolatopsis carbonis</name>
    <dbReference type="NCBI Taxonomy" id="715471"/>
    <lineage>
        <taxon>Bacteria</taxon>
        <taxon>Bacillati</taxon>
        <taxon>Actinomycetota</taxon>
        <taxon>Actinomycetes</taxon>
        <taxon>Pseudonocardiales</taxon>
        <taxon>Pseudonocardiaceae</taxon>
        <taxon>Amycolatopsis</taxon>
    </lineage>
</organism>
<dbReference type="AlphaFoldDB" id="A0A9Y2I7C4"/>
<dbReference type="Proteomes" id="UP001236014">
    <property type="component" value="Chromosome"/>
</dbReference>
<name>A0A9Y2I7C4_9PSEU</name>